<dbReference type="AlphaFoldDB" id="A0A4Y3RHJ1"/>
<feature type="compositionally biased region" description="Gly residues" evidence="1">
    <location>
        <begin position="60"/>
        <end position="69"/>
    </location>
</feature>
<gene>
    <name evidence="2" type="ORF">SGA01_27200</name>
</gene>
<accession>A0A4Y3RHJ1</accession>
<dbReference type="Proteomes" id="UP000315226">
    <property type="component" value="Unassembled WGS sequence"/>
</dbReference>
<protein>
    <submittedName>
        <fullName evidence="2">Uncharacterized protein</fullName>
    </submittedName>
</protein>
<evidence type="ECO:0000313" key="2">
    <source>
        <dbReference type="EMBL" id="GEB57115.1"/>
    </source>
</evidence>
<proteinExistence type="predicted"/>
<comment type="caution">
    <text evidence="2">The sequence shown here is derived from an EMBL/GenBank/DDBJ whole genome shotgun (WGS) entry which is preliminary data.</text>
</comment>
<feature type="compositionally biased region" description="Low complexity" evidence="1">
    <location>
        <begin position="45"/>
        <end position="56"/>
    </location>
</feature>
<evidence type="ECO:0000313" key="3">
    <source>
        <dbReference type="Proteomes" id="UP000315226"/>
    </source>
</evidence>
<sequence length="69" mass="7382">MVFREDAPRARHAGLAAARAGRPATACFRFNDSQLTAAWVRGYASDDQSSQSSRSSYLAFGGGGPTRNM</sequence>
<evidence type="ECO:0000256" key="1">
    <source>
        <dbReference type="SAM" id="MobiDB-lite"/>
    </source>
</evidence>
<dbReference type="EMBL" id="BJMN01000015">
    <property type="protein sequence ID" value="GEB57115.1"/>
    <property type="molecule type" value="Genomic_DNA"/>
</dbReference>
<name>A0A4Y3RHJ1_9ACTN</name>
<feature type="region of interest" description="Disordered" evidence="1">
    <location>
        <begin position="45"/>
        <end position="69"/>
    </location>
</feature>
<organism evidence="2 3">
    <name type="scientific">Streptomyces gardneri</name>
    <dbReference type="NCBI Taxonomy" id="66892"/>
    <lineage>
        <taxon>Bacteria</taxon>
        <taxon>Bacillati</taxon>
        <taxon>Actinomycetota</taxon>
        <taxon>Actinomycetes</taxon>
        <taxon>Kitasatosporales</taxon>
        <taxon>Streptomycetaceae</taxon>
        <taxon>Streptomyces</taxon>
    </lineage>
</organism>
<reference evidence="2 3" key="1">
    <citation type="submission" date="2019-06" db="EMBL/GenBank/DDBJ databases">
        <title>Whole genome shotgun sequence of Streptomyces gardneri NBRC 12865.</title>
        <authorList>
            <person name="Hosoyama A."/>
            <person name="Uohara A."/>
            <person name="Ohji S."/>
            <person name="Ichikawa N."/>
        </authorList>
    </citation>
    <scope>NUCLEOTIDE SEQUENCE [LARGE SCALE GENOMIC DNA]</scope>
    <source>
        <strain evidence="2 3">NBRC 12865</strain>
    </source>
</reference>
<keyword evidence="3" id="KW-1185">Reference proteome</keyword>